<keyword evidence="4" id="KW-1185">Reference proteome</keyword>
<organism evidence="3 4">
    <name type="scientific">Neonectria magnoliae</name>
    <dbReference type="NCBI Taxonomy" id="2732573"/>
    <lineage>
        <taxon>Eukaryota</taxon>
        <taxon>Fungi</taxon>
        <taxon>Dikarya</taxon>
        <taxon>Ascomycota</taxon>
        <taxon>Pezizomycotina</taxon>
        <taxon>Sordariomycetes</taxon>
        <taxon>Hypocreomycetidae</taxon>
        <taxon>Hypocreales</taxon>
        <taxon>Nectriaceae</taxon>
        <taxon>Neonectria</taxon>
    </lineage>
</organism>
<reference evidence="3 4" key="1">
    <citation type="journal article" date="2025" name="Microbiol. Resour. Announc.">
        <title>Draft genome sequences for Neonectria magnoliae and Neonectria punicea, canker pathogens of Liriodendron tulipifera and Acer saccharum in West Virginia.</title>
        <authorList>
            <person name="Petronek H.M."/>
            <person name="Kasson M.T."/>
            <person name="Metheny A.M."/>
            <person name="Stauder C.M."/>
            <person name="Lovett B."/>
            <person name="Lynch S.C."/>
            <person name="Garnas J.R."/>
            <person name="Kasson L.R."/>
            <person name="Stajich J.E."/>
        </authorList>
    </citation>
    <scope>NUCLEOTIDE SEQUENCE [LARGE SCALE GENOMIC DNA]</scope>
    <source>
        <strain evidence="3 4">NRRL 64651</strain>
    </source>
</reference>
<protein>
    <recommendedName>
        <fullName evidence="2">Aminoglycoside phosphotransferase domain-containing protein</fullName>
    </recommendedName>
</protein>
<evidence type="ECO:0000313" key="4">
    <source>
        <dbReference type="Proteomes" id="UP001498421"/>
    </source>
</evidence>
<dbReference type="SUPFAM" id="SSF56112">
    <property type="entry name" value="Protein kinase-like (PK-like)"/>
    <property type="match status" value="1"/>
</dbReference>
<accession>A0ABR1HEB2</accession>
<dbReference type="EMBL" id="JAZAVK010000149">
    <property type="protein sequence ID" value="KAK7419460.1"/>
    <property type="molecule type" value="Genomic_DNA"/>
</dbReference>
<comment type="caution">
    <text evidence="3">The sequence shown here is derived from an EMBL/GenBank/DDBJ whole genome shotgun (WGS) entry which is preliminary data.</text>
</comment>
<dbReference type="Gene3D" id="3.90.1200.10">
    <property type="match status" value="1"/>
</dbReference>
<feature type="compositionally biased region" description="Acidic residues" evidence="1">
    <location>
        <begin position="456"/>
        <end position="466"/>
    </location>
</feature>
<proteinExistence type="predicted"/>
<dbReference type="InterPro" id="IPR011009">
    <property type="entry name" value="Kinase-like_dom_sf"/>
</dbReference>
<feature type="region of interest" description="Disordered" evidence="1">
    <location>
        <begin position="449"/>
        <end position="471"/>
    </location>
</feature>
<dbReference type="Gene3D" id="3.30.200.20">
    <property type="entry name" value="Phosphorylase Kinase, domain 1"/>
    <property type="match status" value="1"/>
</dbReference>
<dbReference type="Pfam" id="PF01636">
    <property type="entry name" value="APH"/>
    <property type="match status" value="1"/>
</dbReference>
<gene>
    <name evidence="3" type="ORF">QQZ08_010830</name>
</gene>
<name>A0ABR1HEB2_9HYPO</name>
<dbReference type="InterPro" id="IPR002575">
    <property type="entry name" value="Aminoglycoside_PTrfase"/>
</dbReference>
<dbReference type="PANTHER" id="PTHR21310">
    <property type="entry name" value="AMINOGLYCOSIDE PHOSPHOTRANSFERASE-RELATED-RELATED"/>
    <property type="match status" value="1"/>
</dbReference>
<evidence type="ECO:0000313" key="3">
    <source>
        <dbReference type="EMBL" id="KAK7419460.1"/>
    </source>
</evidence>
<feature type="domain" description="Aminoglycoside phosphotransferase" evidence="2">
    <location>
        <begin position="289"/>
        <end position="378"/>
    </location>
</feature>
<evidence type="ECO:0000256" key="1">
    <source>
        <dbReference type="SAM" id="MobiDB-lite"/>
    </source>
</evidence>
<evidence type="ECO:0000259" key="2">
    <source>
        <dbReference type="Pfam" id="PF01636"/>
    </source>
</evidence>
<sequence length="537" mass="60760">MGDFTPVPERRERIFAFAKFNLDALLSLATQLRGGRPCTTDVSKRPKAGSLNWVIFITFDDGIEWVFRSPHRSMSIKTESHYKMTISEASTLKYLGKHSSVPVPEVYSFSGSHDNEIGVPYVLMSKASGRALSEYDWSEAFQIPGYTVRIPLLPLTDRDREKIMGQLGGIMSLLSEIYFDKIGSLFEAEDGSSDCSVGECLNPSLLWERRDKLEGIDRGPFDQESQYLSSLISAFVSHAKELRLSPHNFFAPIPDAFEYRDWASYKAAVDRWEDFYLLGEGAEGSKNRLSYCLAGEFLREMIPSLTSHASQSRGFVPCHPDLHIGNIFVDENFNVTSIIDWGSAYAGPLSELLATPGLSGSTSPPGESLVAAFRAGFGQGGKTIESELWVKGEMMWRFSRLVRLLSTQDYTLFKTLFELAHEDGSDDIPRTFHERSMQEHGRELLAKLREDAEGEKSEEDESEEEEGGPKMETERIAVARKLMLMSEMNPNFVADKRLWRWLGDALDKTDCWRIITEAGQNHIQSRWFHQLHQLRSV</sequence>
<dbReference type="InterPro" id="IPR051678">
    <property type="entry name" value="AGP_Transferase"/>
</dbReference>
<dbReference type="Proteomes" id="UP001498421">
    <property type="component" value="Unassembled WGS sequence"/>
</dbReference>
<dbReference type="PANTHER" id="PTHR21310:SF15">
    <property type="entry name" value="AMINOGLYCOSIDE PHOSPHOTRANSFERASE DOMAIN-CONTAINING PROTEIN"/>
    <property type="match status" value="1"/>
</dbReference>